<dbReference type="InterPro" id="IPR023577">
    <property type="entry name" value="CYTH_domain"/>
</dbReference>
<name>A0A2M7VA32_9BACT</name>
<dbReference type="InterPro" id="IPR033469">
    <property type="entry name" value="CYTH-like_dom_sf"/>
</dbReference>
<evidence type="ECO:0000313" key="3">
    <source>
        <dbReference type="Proteomes" id="UP000231453"/>
    </source>
</evidence>
<reference evidence="3" key="1">
    <citation type="submission" date="2017-09" db="EMBL/GenBank/DDBJ databases">
        <title>Depth-based differentiation of microbial function through sediment-hosted aquifers and enrichment of novel symbionts in the deep terrestrial subsurface.</title>
        <authorList>
            <person name="Probst A.J."/>
            <person name="Ladd B."/>
            <person name="Jarett J.K."/>
            <person name="Geller-Mcgrath D.E."/>
            <person name="Sieber C.M.K."/>
            <person name="Emerson J.B."/>
            <person name="Anantharaman K."/>
            <person name="Thomas B.C."/>
            <person name="Malmstrom R."/>
            <person name="Stieglmeier M."/>
            <person name="Klingl A."/>
            <person name="Woyke T."/>
            <person name="Ryan C.M."/>
            <person name="Banfield J.F."/>
        </authorList>
    </citation>
    <scope>NUCLEOTIDE SEQUENCE [LARGE SCALE GENOMIC DNA]</scope>
</reference>
<comment type="caution">
    <text evidence="2">The sequence shown here is derived from an EMBL/GenBank/DDBJ whole genome shotgun (WGS) entry which is preliminary data.</text>
</comment>
<dbReference type="EMBL" id="PFPL01000045">
    <property type="protein sequence ID" value="PIZ95757.1"/>
    <property type="molecule type" value="Genomic_DNA"/>
</dbReference>
<proteinExistence type="predicted"/>
<dbReference type="Gene3D" id="2.40.320.10">
    <property type="entry name" value="Hypothetical Protein Pfu-838710-001"/>
    <property type="match status" value="1"/>
</dbReference>
<dbReference type="PROSITE" id="PS51707">
    <property type="entry name" value="CYTH"/>
    <property type="match status" value="1"/>
</dbReference>
<accession>A0A2M7VA32</accession>
<sequence length="190" mass="21880">MDIEFEATFIDIDLDIFRKKLKSVGAELINPERLMKRVVFDPPQDMAGAWLRVRDEGDKITMSIKQVTGNKIDEQKETELIIDNFEEGVKFLESIGGKKKSYQENKRESWLYREAKIEIDTWPGLESFVEVEAKSEKMVKSISEDLGLDFSKGLFGSVEIVYKIKLGIPPKVINDETPEITFENPPLQYK</sequence>
<dbReference type="AlphaFoldDB" id="A0A2M7VA32"/>
<evidence type="ECO:0000313" key="2">
    <source>
        <dbReference type="EMBL" id="PIZ95757.1"/>
    </source>
</evidence>
<evidence type="ECO:0000259" key="1">
    <source>
        <dbReference type="PROSITE" id="PS51707"/>
    </source>
</evidence>
<organism evidence="2 3">
    <name type="scientific">Candidatus Magasanikbacteria bacterium CG_4_10_14_0_2_um_filter_33_14</name>
    <dbReference type="NCBI Taxonomy" id="1974636"/>
    <lineage>
        <taxon>Bacteria</taxon>
        <taxon>Candidatus Magasanikiibacteriota</taxon>
    </lineage>
</organism>
<feature type="domain" description="CYTH" evidence="1">
    <location>
        <begin position="1"/>
        <end position="168"/>
    </location>
</feature>
<protein>
    <recommendedName>
        <fullName evidence="1">CYTH domain-containing protein</fullName>
    </recommendedName>
</protein>
<gene>
    <name evidence="2" type="ORF">COX80_03435</name>
</gene>
<dbReference type="Proteomes" id="UP000231453">
    <property type="component" value="Unassembled WGS sequence"/>
</dbReference>
<dbReference type="SUPFAM" id="SSF55154">
    <property type="entry name" value="CYTH-like phosphatases"/>
    <property type="match status" value="1"/>
</dbReference>
<dbReference type="Pfam" id="PF01928">
    <property type="entry name" value="CYTH"/>
    <property type="match status" value="1"/>
</dbReference>